<evidence type="ECO:0000256" key="1">
    <source>
        <dbReference type="SAM" id="MobiDB-lite"/>
    </source>
</evidence>
<reference evidence="2 3" key="1">
    <citation type="journal article" date="2014" name="Nat. Commun.">
        <title>Klebsormidium flaccidum genome reveals primary factors for plant terrestrial adaptation.</title>
        <authorList>
            <person name="Hori K."/>
            <person name="Maruyama F."/>
            <person name="Fujisawa T."/>
            <person name="Togashi T."/>
            <person name="Yamamoto N."/>
            <person name="Seo M."/>
            <person name="Sato S."/>
            <person name="Yamada T."/>
            <person name="Mori H."/>
            <person name="Tajima N."/>
            <person name="Moriyama T."/>
            <person name="Ikeuchi M."/>
            <person name="Watanabe M."/>
            <person name="Wada H."/>
            <person name="Kobayashi K."/>
            <person name="Saito M."/>
            <person name="Masuda T."/>
            <person name="Sasaki-Sekimoto Y."/>
            <person name="Mashiguchi K."/>
            <person name="Awai K."/>
            <person name="Shimojima M."/>
            <person name="Masuda S."/>
            <person name="Iwai M."/>
            <person name="Nobusawa T."/>
            <person name="Narise T."/>
            <person name="Kondo S."/>
            <person name="Saito H."/>
            <person name="Sato R."/>
            <person name="Murakawa M."/>
            <person name="Ihara Y."/>
            <person name="Oshima-Yamada Y."/>
            <person name="Ohtaka K."/>
            <person name="Satoh M."/>
            <person name="Sonobe K."/>
            <person name="Ishii M."/>
            <person name="Ohtani R."/>
            <person name="Kanamori-Sato M."/>
            <person name="Honoki R."/>
            <person name="Miyazaki D."/>
            <person name="Mochizuki H."/>
            <person name="Umetsu J."/>
            <person name="Higashi K."/>
            <person name="Shibata D."/>
            <person name="Kamiya Y."/>
            <person name="Sato N."/>
            <person name="Nakamura Y."/>
            <person name="Tabata S."/>
            <person name="Ida S."/>
            <person name="Kurokawa K."/>
            <person name="Ohta H."/>
        </authorList>
    </citation>
    <scope>NUCLEOTIDE SEQUENCE [LARGE SCALE GENOMIC DNA]</scope>
    <source>
        <strain evidence="2 3">NIES-2285</strain>
    </source>
</reference>
<proteinExistence type="predicted"/>
<evidence type="ECO:0000313" key="2">
    <source>
        <dbReference type="EMBL" id="GAQ89781.1"/>
    </source>
</evidence>
<accession>A0A1Y1IKW2</accession>
<name>A0A1Y1IKW2_KLENI</name>
<feature type="region of interest" description="Disordered" evidence="1">
    <location>
        <begin position="356"/>
        <end position="384"/>
    </location>
</feature>
<gene>
    <name evidence="2" type="ORF">KFL_005610080</name>
</gene>
<dbReference type="AlphaFoldDB" id="A0A1Y1IKW2"/>
<evidence type="ECO:0000313" key="3">
    <source>
        <dbReference type="Proteomes" id="UP000054558"/>
    </source>
</evidence>
<dbReference type="EMBL" id="DF237510">
    <property type="protein sequence ID" value="GAQ89781.1"/>
    <property type="molecule type" value="Genomic_DNA"/>
</dbReference>
<sequence>MATFLHSSEFVFQFPATSPTTSLKYVDPFEVHPFGTSPQVTFLLTSSLPASEWTPELQKQLVTVLVADVGFSYYGGTTVVHAGNPTVISGQLTHNSLERARKDSLAFLREFYGDHILAFDVHVAATLRCYMRGVYFAIYMISPARHSHDDYPEPEGSESCCEPGLQMGDGEQNASSEMQVHTPACLISDVSRSFSWGPFEFLEVRISDVTQTGVRLHLQTYGRLPVYVTISCQAIGHKTWPPEDGTAFYTPTLLPEERVRHLPDTDLKEGAAVVLTFPASFAEGPRPILRFEVSIFRISHEVPCPLLHKGAVVVDPSGPQLDGPLRYLYFSNVEEADKHRADSRFPGLTARGFPGLRPGNGLADDLPGVGGSLGKGSPEIRPGK</sequence>
<dbReference type="Proteomes" id="UP000054558">
    <property type="component" value="Unassembled WGS sequence"/>
</dbReference>
<keyword evidence="3" id="KW-1185">Reference proteome</keyword>
<protein>
    <submittedName>
        <fullName evidence="2">Uncharacterized protein</fullName>
    </submittedName>
</protein>
<organism evidence="2 3">
    <name type="scientific">Klebsormidium nitens</name>
    <name type="common">Green alga</name>
    <name type="synonym">Ulothrix nitens</name>
    <dbReference type="NCBI Taxonomy" id="105231"/>
    <lineage>
        <taxon>Eukaryota</taxon>
        <taxon>Viridiplantae</taxon>
        <taxon>Streptophyta</taxon>
        <taxon>Klebsormidiophyceae</taxon>
        <taxon>Klebsormidiales</taxon>
        <taxon>Klebsormidiaceae</taxon>
        <taxon>Klebsormidium</taxon>
    </lineage>
</organism>